<gene>
    <name evidence="1" type="ORF">P8A20_22240</name>
</gene>
<keyword evidence="2" id="KW-1185">Reference proteome</keyword>
<organism evidence="1 2">
    <name type="scientific">Streptomyces glycanivorans</name>
    <dbReference type="NCBI Taxonomy" id="3033808"/>
    <lineage>
        <taxon>Bacteria</taxon>
        <taxon>Bacillati</taxon>
        <taxon>Actinomycetota</taxon>
        <taxon>Actinomycetes</taxon>
        <taxon>Kitasatosporales</taxon>
        <taxon>Streptomycetaceae</taxon>
        <taxon>Streptomyces</taxon>
    </lineage>
</organism>
<dbReference type="Proteomes" id="UP001224433">
    <property type="component" value="Chromosome"/>
</dbReference>
<reference evidence="1 2" key="1">
    <citation type="submission" date="2023-03" db="EMBL/GenBank/DDBJ databases">
        <title>Isolation and description of six Streptomyces strains from soil environments, able to metabolize different microbial glucans.</title>
        <authorList>
            <person name="Widen T."/>
            <person name="Larsbrink J."/>
        </authorList>
    </citation>
    <scope>NUCLEOTIDE SEQUENCE [LARGE SCALE GENOMIC DNA]</scope>
    <source>
        <strain evidence="1 2">Alt3</strain>
    </source>
</reference>
<evidence type="ECO:0000313" key="2">
    <source>
        <dbReference type="Proteomes" id="UP001224433"/>
    </source>
</evidence>
<accession>A0ABY9JH62</accession>
<evidence type="ECO:0000313" key="1">
    <source>
        <dbReference type="EMBL" id="WLQ66129.1"/>
    </source>
</evidence>
<name>A0ABY9JH62_9ACTN</name>
<dbReference type="EMBL" id="CP120983">
    <property type="protein sequence ID" value="WLQ66129.1"/>
    <property type="molecule type" value="Genomic_DNA"/>
</dbReference>
<proteinExistence type="predicted"/>
<sequence>MHSDIHFLLHAHRSSELRREAAALRAVRPGMRHRVGWAMVELGLRLAQARPAPARAARTA</sequence>
<dbReference type="RefSeq" id="WP_306104104.1">
    <property type="nucleotide sequence ID" value="NZ_CP120983.1"/>
</dbReference>
<protein>
    <submittedName>
        <fullName evidence="1">Uncharacterized protein</fullName>
    </submittedName>
</protein>